<name>A0A428PK38_9HYPO</name>
<sequence length="524" mass="60474">MDPTHHQRQSLSTGLGNLAPELLHRIFECFCLHCHGRPGLPFWSLVMPTNLEATTSSDFLTYWQCRRALRNLCLVSRRFRDIAQGILFHEFIIPIDVDPPTLRQRVEPFLRTVASRPDLARMVRTVALDEYLSLRLDVKYAREVFEEALHALGTDISHFWEPRKHCQDREPHVVSSWEISKRFILGQLQRRDLYSEYVKRLVMAEILVLLVALLPNLHHLILRDHLFPQQVFPGAASALGLTRIPLRTLDAMMMPPSILAIAPDLETVHLCPRDSYPKMPSVKGVYYRGYGSDDNFHVKKVLSSCSRSLSTFSYETCFIWSSLDQSLDRMLHPRRAVKLLTKVCSTLRSLHLDMRFRVAFDRDSQLEPMPSLKRFIALEELFLTTNSVYNGSSSKVSDEESLVHLLPQSIESVTFVDHEFPPPPERLRQGFLGLAKAKRDDDELFPNLKRLRCDSKQVCEDGRVRHVFCRVGVYFKYQEFPTRNWSYSRDPLPPESPRIALEAYHGDLYEDLPGLEAGSSDEDL</sequence>
<accession>A0A428PK38</accession>
<dbReference type="Proteomes" id="UP000288168">
    <property type="component" value="Unassembled WGS sequence"/>
</dbReference>
<evidence type="ECO:0000313" key="2">
    <source>
        <dbReference type="Proteomes" id="UP000288168"/>
    </source>
</evidence>
<evidence type="ECO:0008006" key="3">
    <source>
        <dbReference type="Google" id="ProtNLM"/>
    </source>
</evidence>
<dbReference type="STRING" id="1325734.A0A428PK38"/>
<protein>
    <recommendedName>
        <fullName evidence="3">F-box domain-containing protein</fullName>
    </recommendedName>
</protein>
<dbReference type="AlphaFoldDB" id="A0A428PK38"/>
<gene>
    <name evidence="1" type="ORF">CEP54_010401</name>
</gene>
<evidence type="ECO:0000313" key="1">
    <source>
        <dbReference type="EMBL" id="RSL53385.1"/>
    </source>
</evidence>
<proteinExistence type="predicted"/>
<reference evidence="1 2" key="1">
    <citation type="submission" date="2017-06" db="EMBL/GenBank/DDBJ databases">
        <title>Comparative genomic analysis of Ambrosia Fusariam Clade fungi.</title>
        <authorList>
            <person name="Stajich J.E."/>
            <person name="Carrillo J."/>
            <person name="Kijimoto T."/>
            <person name="Eskalen A."/>
            <person name="O'Donnell K."/>
            <person name="Kasson M."/>
        </authorList>
    </citation>
    <scope>NUCLEOTIDE SEQUENCE [LARGE SCALE GENOMIC DNA]</scope>
    <source>
        <strain evidence="1 2">NRRL62584</strain>
    </source>
</reference>
<dbReference type="OrthoDB" id="2520703at2759"/>
<comment type="caution">
    <text evidence="1">The sequence shown here is derived from an EMBL/GenBank/DDBJ whole genome shotgun (WGS) entry which is preliminary data.</text>
</comment>
<keyword evidence="2" id="KW-1185">Reference proteome</keyword>
<dbReference type="EMBL" id="NKCI01000123">
    <property type="protein sequence ID" value="RSL53385.1"/>
    <property type="molecule type" value="Genomic_DNA"/>
</dbReference>
<organism evidence="1 2">
    <name type="scientific">Fusarium duplospermum</name>
    <dbReference type="NCBI Taxonomy" id="1325734"/>
    <lineage>
        <taxon>Eukaryota</taxon>
        <taxon>Fungi</taxon>
        <taxon>Dikarya</taxon>
        <taxon>Ascomycota</taxon>
        <taxon>Pezizomycotina</taxon>
        <taxon>Sordariomycetes</taxon>
        <taxon>Hypocreomycetidae</taxon>
        <taxon>Hypocreales</taxon>
        <taxon>Nectriaceae</taxon>
        <taxon>Fusarium</taxon>
        <taxon>Fusarium solani species complex</taxon>
    </lineage>
</organism>